<dbReference type="PATRIC" id="fig|1359.32.peg.583"/>
<dbReference type="Gene3D" id="3.40.390.10">
    <property type="entry name" value="Collagenase (Catalytic Domain)"/>
    <property type="match status" value="1"/>
</dbReference>
<dbReference type="Proteomes" id="UP000076519">
    <property type="component" value="Unassembled WGS sequence"/>
</dbReference>
<dbReference type="EMBL" id="LIYF01000017">
    <property type="protein sequence ID" value="KZK06938.1"/>
    <property type="molecule type" value="Genomic_DNA"/>
</dbReference>
<proteinExistence type="predicted"/>
<dbReference type="InterPro" id="IPR006637">
    <property type="entry name" value="ChW"/>
</dbReference>
<protein>
    <submittedName>
        <fullName evidence="1">Surface protein</fullName>
    </submittedName>
</protein>
<dbReference type="SUPFAM" id="SSF55486">
    <property type="entry name" value="Metalloproteases ('zincins'), catalytic domain"/>
    <property type="match status" value="1"/>
</dbReference>
<accession>A0A166JV44</accession>
<dbReference type="SMART" id="SM00728">
    <property type="entry name" value="ChW"/>
    <property type="match status" value="3"/>
</dbReference>
<dbReference type="Pfam" id="PF07538">
    <property type="entry name" value="ChW"/>
    <property type="match status" value="3"/>
</dbReference>
<dbReference type="AlphaFoldDB" id="A0A166JV44"/>
<sequence length="471" mass="51631">MKKILVLITLTFACMFFVGIKVNAEDIAGVAYVENTGWQALDQVHENQILDIGTTGQSLRMEAFCFGIGGEVAGDVKYQAYVQGRGWQTAVTDWEQAGTVNESLRIEALKISLTGNVATSYDLFYRVHVQNAGWLDWTKNGEEAGTSGLGMRIEDLQAVLVKKGQGLPSGTERSLTPSYVKGVTQLEPKISNEYDFYAIKERGGRTDGLYLEPYATDVNSVAVNREAEQYDKTVVYSDQQVPLSDGSTYVHINLNGTWYWINAAALTKSWDDNSNQKTSPIESSNDYNSSGQIVYYTNSKYATQVEQAATEWNKDLGATVFVRTSDATAANLNLKIIDNPNLGAGIIMSTGPTQMTINTSIVGQWADYSDLREIEHTFLHEFGHAIGLAHTGEFVSGSTAYTDWTWSDTNDLMWAGGTGGATVIQAQLTPQDIAAAQLVRTLKMYSNTSYVNSPKAKSLPTDVCILYATTQ</sequence>
<evidence type="ECO:0000313" key="2">
    <source>
        <dbReference type="Proteomes" id="UP000076519"/>
    </source>
</evidence>
<dbReference type="RefSeq" id="WP_063281546.1">
    <property type="nucleotide sequence ID" value="NZ_LIYF01000017.1"/>
</dbReference>
<evidence type="ECO:0000313" key="1">
    <source>
        <dbReference type="EMBL" id="KZK06938.1"/>
    </source>
</evidence>
<comment type="caution">
    <text evidence="1">The sequence shown here is derived from an EMBL/GenBank/DDBJ whole genome shotgun (WGS) entry which is preliminary data.</text>
</comment>
<dbReference type="InterPro" id="IPR038200">
    <property type="entry name" value="GW_dom_sf"/>
</dbReference>
<dbReference type="InterPro" id="IPR024079">
    <property type="entry name" value="MetalloPept_cat_dom_sf"/>
</dbReference>
<dbReference type="Gene3D" id="2.30.30.170">
    <property type="match status" value="1"/>
</dbReference>
<reference evidence="1 2" key="1">
    <citation type="submission" date="2015-08" db="EMBL/GenBank/DDBJ databases">
        <title>Draft Genome Sequences of 11 Lactococcus lactis subspecies cremoris strains.</title>
        <authorList>
            <person name="Wels M."/>
            <person name="Backus L."/>
            <person name="Boekhorst J."/>
            <person name="Dijkstra A."/>
            <person name="Beerthuizen M."/>
            <person name="Siezen R."/>
            <person name="Bachmann H."/>
            <person name="Van Hijum S."/>
        </authorList>
    </citation>
    <scope>NUCLEOTIDE SEQUENCE [LARGE SCALE GENOMIC DNA]</scope>
    <source>
        <strain evidence="1 2">KW10</strain>
    </source>
</reference>
<gene>
    <name evidence="1" type="ORF">AB996_0967</name>
</gene>
<dbReference type="GO" id="GO:0008237">
    <property type="term" value="F:metallopeptidase activity"/>
    <property type="evidence" value="ECO:0007669"/>
    <property type="project" value="InterPro"/>
</dbReference>
<name>A0A166JV44_LACLC</name>
<organism evidence="1 2">
    <name type="scientific">Lactococcus lactis subsp. cremoris</name>
    <name type="common">Streptococcus cremoris</name>
    <dbReference type="NCBI Taxonomy" id="1359"/>
    <lineage>
        <taxon>Bacteria</taxon>
        <taxon>Bacillati</taxon>
        <taxon>Bacillota</taxon>
        <taxon>Bacilli</taxon>
        <taxon>Lactobacillales</taxon>
        <taxon>Streptococcaceae</taxon>
        <taxon>Lactococcus</taxon>
    </lineage>
</organism>